<dbReference type="PROSITE" id="PS50110">
    <property type="entry name" value="RESPONSE_REGULATORY"/>
    <property type="match status" value="1"/>
</dbReference>
<reference evidence="7 8" key="1">
    <citation type="submission" date="2019-01" db="EMBL/GenBank/DDBJ databases">
        <title>Draft genome sequences of the type strains of six Macrococcus species.</title>
        <authorList>
            <person name="Mazhar S."/>
            <person name="Altermann E."/>
            <person name="Hill C."/>
            <person name="Mcauliffe O."/>
        </authorList>
    </citation>
    <scope>NUCLEOTIDE SEQUENCE [LARGE SCALE GENOMIC DNA]</scope>
    <source>
        <strain evidence="7 8">CCM4815</strain>
    </source>
</reference>
<accession>A0A4R6BU29</accession>
<evidence type="ECO:0000256" key="5">
    <source>
        <dbReference type="PROSITE-ProRule" id="PRU00169"/>
    </source>
</evidence>
<protein>
    <submittedName>
        <fullName evidence="7">Response regulator</fullName>
    </submittedName>
</protein>
<evidence type="ECO:0000256" key="4">
    <source>
        <dbReference type="ARBA" id="ARBA00023163"/>
    </source>
</evidence>
<evidence type="ECO:0000313" key="7">
    <source>
        <dbReference type="EMBL" id="TDM10538.1"/>
    </source>
</evidence>
<dbReference type="OrthoDB" id="9808843at2"/>
<evidence type="ECO:0000256" key="3">
    <source>
        <dbReference type="ARBA" id="ARBA00023125"/>
    </source>
</evidence>
<dbReference type="GO" id="GO:0003677">
    <property type="term" value="F:DNA binding"/>
    <property type="evidence" value="ECO:0007669"/>
    <property type="project" value="UniProtKB-KW"/>
</dbReference>
<dbReference type="CDD" id="cd17546">
    <property type="entry name" value="REC_hyHK_CKI1_RcsC-like"/>
    <property type="match status" value="1"/>
</dbReference>
<keyword evidence="4" id="KW-0804">Transcription</keyword>
<evidence type="ECO:0000313" key="8">
    <source>
        <dbReference type="Proteomes" id="UP000294802"/>
    </source>
</evidence>
<evidence type="ECO:0000256" key="1">
    <source>
        <dbReference type="ARBA" id="ARBA00022553"/>
    </source>
</evidence>
<gene>
    <name evidence="7" type="ORF">ERX29_06740</name>
</gene>
<dbReference type="InterPro" id="IPR052048">
    <property type="entry name" value="ST_Response_Regulator"/>
</dbReference>
<sequence length="120" mass="13741">MLRILVIDDEDNIRLLLKEIFTLYGMTTDEAENGRVALDMMATERYDLVFMDKRMPVMSGCETLEQIRKVSDVPVYLISAYQTSEEIEKIKKLGIDGILMKPFSIAEVAEIAKKYKENGV</sequence>
<dbReference type="SMART" id="SM00448">
    <property type="entry name" value="REC"/>
    <property type="match status" value="1"/>
</dbReference>
<keyword evidence="3" id="KW-0238">DNA-binding</keyword>
<dbReference type="EMBL" id="SCWB01000010">
    <property type="protein sequence ID" value="TDM10538.1"/>
    <property type="molecule type" value="Genomic_DNA"/>
</dbReference>
<keyword evidence="1 5" id="KW-0597">Phosphoprotein</keyword>
<dbReference type="RefSeq" id="WP_133443937.1">
    <property type="nucleotide sequence ID" value="NZ_SCWB01000010.1"/>
</dbReference>
<dbReference type="Proteomes" id="UP000294802">
    <property type="component" value="Unassembled WGS sequence"/>
</dbReference>
<evidence type="ECO:0000256" key="2">
    <source>
        <dbReference type="ARBA" id="ARBA00023015"/>
    </source>
</evidence>
<dbReference type="InterPro" id="IPR011006">
    <property type="entry name" value="CheY-like_superfamily"/>
</dbReference>
<dbReference type="AlphaFoldDB" id="A0A4R6BU29"/>
<dbReference type="PANTHER" id="PTHR43228">
    <property type="entry name" value="TWO-COMPONENT RESPONSE REGULATOR"/>
    <property type="match status" value="1"/>
</dbReference>
<dbReference type="Pfam" id="PF00072">
    <property type="entry name" value="Response_reg"/>
    <property type="match status" value="1"/>
</dbReference>
<evidence type="ECO:0000259" key="6">
    <source>
        <dbReference type="PROSITE" id="PS50110"/>
    </source>
</evidence>
<dbReference type="SUPFAM" id="SSF52172">
    <property type="entry name" value="CheY-like"/>
    <property type="match status" value="1"/>
</dbReference>
<comment type="caution">
    <text evidence="7">The sequence shown here is derived from an EMBL/GenBank/DDBJ whole genome shotgun (WGS) entry which is preliminary data.</text>
</comment>
<dbReference type="PANTHER" id="PTHR43228:SF1">
    <property type="entry name" value="TWO-COMPONENT RESPONSE REGULATOR ARR22"/>
    <property type="match status" value="1"/>
</dbReference>
<keyword evidence="8" id="KW-1185">Reference proteome</keyword>
<organism evidence="7 8">
    <name type="scientific">Macrococcus lamae</name>
    <dbReference type="NCBI Taxonomy" id="198484"/>
    <lineage>
        <taxon>Bacteria</taxon>
        <taxon>Bacillati</taxon>
        <taxon>Bacillota</taxon>
        <taxon>Bacilli</taxon>
        <taxon>Bacillales</taxon>
        <taxon>Staphylococcaceae</taxon>
        <taxon>Macrococcus</taxon>
    </lineage>
</organism>
<name>A0A4R6BU29_9STAP</name>
<keyword evidence="2" id="KW-0805">Transcription regulation</keyword>
<proteinExistence type="predicted"/>
<feature type="domain" description="Response regulatory" evidence="6">
    <location>
        <begin position="3"/>
        <end position="116"/>
    </location>
</feature>
<dbReference type="InterPro" id="IPR001789">
    <property type="entry name" value="Sig_transdc_resp-reg_receiver"/>
</dbReference>
<dbReference type="GO" id="GO:0000160">
    <property type="term" value="P:phosphorelay signal transduction system"/>
    <property type="evidence" value="ECO:0007669"/>
    <property type="project" value="InterPro"/>
</dbReference>
<dbReference type="Gene3D" id="3.40.50.2300">
    <property type="match status" value="1"/>
</dbReference>
<feature type="modified residue" description="4-aspartylphosphate" evidence="5">
    <location>
        <position position="52"/>
    </location>
</feature>